<feature type="transmembrane region" description="Helical" evidence="7">
    <location>
        <begin position="37"/>
        <end position="60"/>
    </location>
</feature>
<proteinExistence type="inferred from homology"/>
<dbReference type="InterPro" id="IPR050601">
    <property type="entry name" value="CPA3_antiporter_subunitC"/>
</dbReference>
<dbReference type="PANTHER" id="PTHR34583:SF2">
    <property type="entry name" value="ANTIPORTER SUBUNIT MNHC2-RELATED"/>
    <property type="match status" value="1"/>
</dbReference>
<dbReference type="Proteomes" id="UP000236724">
    <property type="component" value="Unassembled WGS sequence"/>
</dbReference>
<evidence type="ECO:0000256" key="3">
    <source>
        <dbReference type="ARBA" id="ARBA00022475"/>
    </source>
</evidence>
<keyword evidence="5 7" id="KW-1133">Transmembrane helix</keyword>
<keyword evidence="4 7" id="KW-0812">Transmembrane</keyword>
<feature type="transmembrane region" description="Helical" evidence="7">
    <location>
        <begin position="80"/>
        <end position="104"/>
    </location>
</feature>
<evidence type="ECO:0000256" key="7">
    <source>
        <dbReference type="SAM" id="Phobius"/>
    </source>
</evidence>
<feature type="transmembrane region" description="Helical" evidence="7">
    <location>
        <begin position="6"/>
        <end position="30"/>
    </location>
</feature>
<name>A0A1H6FC96_9GAMM</name>
<keyword evidence="9" id="KW-1185">Reference proteome</keyword>
<evidence type="ECO:0000313" key="8">
    <source>
        <dbReference type="EMBL" id="SEH07712.1"/>
    </source>
</evidence>
<comment type="similarity">
    <text evidence="2">Belongs to the CPA3 antiporters (TC 2.A.63) subunit C family.</text>
</comment>
<evidence type="ECO:0000313" key="9">
    <source>
        <dbReference type="Proteomes" id="UP000236724"/>
    </source>
</evidence>
<organism evidence="8 9">
    <name type="scientific">Candidatus Venteria ishoeyi</name>
    <dbReference type="NCBI Taxonomy" id="1899563"/>
    <lineage>
        <taxon>Bacteria</taxon>
        <taxon>Pseudomonadati</taxon>
        <taxon>Pseudomonadota</taxon>
        <taxon>Gammaproteobacteria</taxon>
        <taxon>Thiotrichales</taxon>
        <taxon>Thiotrichaceae</taxon>
        <taxon>Venteria</taxon>
    </lineage>
</organism>
<evidence type="ECO:0000256" key="2">
    <source>
        <dbReference type="ARBA" id="ARBA00010388"/>
    </source>
</evidence>
<keyword evidence="6 7" id="KW-0472">Membrane</keyword>
<accession>A0A1H6FC96</accession>
<keyword evidence="3" id="KW-1003">Cell membrane</keyword>
<dbReference type="RefSeq" id="WP_103921337.1">
    <property type="nucleotide sequence ID" value="NZ_FMSV02000539.1"/>
</dbReference>
<dbReference type="InterPro" id="IPR039428">
    <property type="entry name" value="NUOK/Mnh_C1-like"/>
</dbReference>
<sequence length="157" mass="16856">MTDDAGWIYIFAYLGVIGLLLLGLLTMLIYRNVIRILLGLVLVESAINLLLVTIGFHPGGIAPILESGQTALTTLAVDPIPQALVLTAIVIGVGVQALALSLVIKVYRFYGTLDIQEIANITQQQSQQLSHHDFTRSNCSRQAATVPNTLTRGGSDT</sequence>
<evidence type="ECO:0000256" key="5">
    <source>
        <dbReference type="ARBA" id="ARBA00022989"/>
    </source>
</evidence>
<dbReference type="PANTHER" id="PTHR34583">
    <property type="entry name" value="ANTIPORTER SUBUNIT MNHC2-RELATED"/>
    <property type="match status" value="1"/>
</dbReference>
<dbReference type="EMBL" id="FMSV02000539">
    <property type="protein sequence ID" value="SEH07712.1"/>
    <property type="molecule type" value="Genomic_DNA"/>
</dbReference>
<evidence type="ECO:0000256" key="1">
    <source>
        <dbReference type="ARBA" id="ARBA00004651"/>
    </source>
</evidence>
<dbReference type="OrthoDB" id="9799219at2"/>
<reference evidence="8 9" key="1">
    <citation type="submission" date="2016-10" db="EMBL/GenBank/DDBJ databases">
        <authorList>
            <person name="de Groot N.N."/>
        </authorList>
    </citation>
    <scope>NUCLEOTIDE SEQUENCE [LARGE SCALE GENOMIC DNA]</scope>
    <source>
        <strain evidence="8">MBHS1</strain>
    </source>
</reference>
<dbReference type="Pfam" id="PF00420">
    <property type="entry name" value="Oxidored_q2"/>
    <property type="match status" value="1"/>
</dbReference>
<dbReference type="AlphaFoldDB" id="A0A1H6FC96"/>
<gene>
    <name evidence="8" type="primary">mnhC1</name>
    <name evidence="8" type="ORF">MBHS_03597</name>
</gene>
<protein>
    <submittedName>
        <fullName evidence="8">Na(+)/H(+) antiporter subunit C1</fullName>
    </submittedName>
</protein>
<dbReference type="Gene3D" id="1.10.287.3510">
    <property type="match status" value="1"/>
</dbReference>
<evidence type="ECO:0000256" key="4">
    <source>
        <dbReference type="ARBA" id="ARBA00022692"/>
    </source>
</evidence>
<dbReference type="GO" id="GO:0005886">
    <property type="term" value="C:plasma membrane"/>
    <property type="evidence" value="ECO:0007669"/>
    <property type="project" value="UniProtKB-SubCell"/>
</dbReference>
<comment type="subcellular location">
    <subcellularLocation>
        <location evidence="1">Cell membrane</location>
        <topology evidence="1">Multi-pass membrane protein</topology>
    </subcellularLocation>
</comment>
<evidence type="ECO:0000256" key="6">
    <source>
        <dbReference type="ARBA" id="ARBA00023136"/>
    </source>
</evidence>